<dbReference type="PANTHER" id="PTHR34389">
    <property type="entry name" value="L-RHAMNOSE MUTAROTASE"/>
    <property type="match status" value="1"/>
</dbReference>
<evidence type="ECO:0000313" key="2">
    <source>
        <dbReference type="Proteomes" id="UP000786183"/>
    </source>
</evidence>
<accession>A0ABS7WSV2</accession>
<dbReference type="RefSeq" id="WP_172231682.1">
    <property type="nucleotide sequence ID" value="NZ_CP035946.1"/>
</dbReference>
<gene>
    <name evidence="1" type="ORF">AVCANL283_07140</name>
</gene>
<organism evidence="1 2">
    <name type="scientific">Campylobacter canadensis</name>
    <dbReference type="NCBI Taxonomy" id="449520"/>
    <lineage>
        <taxon>Bacteria</taxon>
        <taxon>Pseudomonadati</taxon>
        <taxon>Campylobacterota</taxon>
        <taxon>Epsilonproteobacteria</taxon>
        <taxon>Campylobacterales</taxon>
        <taxon>Campylobacteraceae</taxon>
        <taxon>Campylobacter</taxon>
    </lineage>
</organism>
<evidence type="ECO:0000313" key="1">
    <source>
        <dbReference type="EMBL" id="MBZ7987866.1"/>
    </source>
</evidence>
<reference evidence="1 2" key="1">
    <citation type="submission" date="2020-07" db="EMBL/GenBank/DDBJ databases">
        <title>Transfer of Campylobacter canadensis to the novel genus Avispirillum gen. nov., that also includes two novel species recovered from migratory waterfowl: Avispirillum anseris sp. nov. and Avispirillum brantae sp. nov.</title>
        <authorList>
            <person name="Miller W.G."/>
            <person name="Chapman M.H."/>
            <person name="Yee E."/>
            <person name="Inglis G.D."/>
        </authorList>
    </citation>
    <scope>NUCLEOTIDE SEQUENCE [LARGE SCALE GENOMIC DNA]</scope>
    <source>
        <strain evidence="1 2">L283</strain>
    </source>
</reference>
<dbReference type="Pfam" id="PF05336">
    <property type="entry name" value="rhaM"/>
    <property type="match status" value="1"/>
</dbReference>
<name>A0ABS7WSV2_9BACT</name>
<dbReference type="EMBL" id="JACGBB010000017">
    <property type="protein sequence ID" value="MBZ7987866.1"/>
    <property type="molecule type" value="Genomic_DNA"/>
</dbReference>
<dbReference type="Gene3D" id="3.30.70.100">
    <property type="match status" value="1"/>
</dbReference>
<dbReference type="PANTHER" id="PTHR34389:SF2">
    <property type="entry name" value="L-RHAMNOSE MUTAROTASE"/>
    <property type="match status" value="1"/>
</dbReference>
<protein>
    <submittedName>
        <fullName evidence="1">L-rhamnose mutarotase</fullName>
    </submittedName>
</protein>
<sequence length="105" mass="12520">MKRYGQIIKVIPEKLEEYKRLHANPLKGVNEMIKECNIRNYSIYNFGEYLFAYFEYIGTDYEADMAKMAADENTRKWWALTDPCQISLGYAGCKWIDMQELYHLD</sequence>
<dbReference type="InterPro" id="IPR011008">
    <property type="entry name" value="Dimeric_a/b-barrel"/>
</dbReference>
<dbReference type="SUPFAM" id="SSF54909">
    <property type="entry name" value="Dimeric alpha+beta barrel"/>
    <property type="match status" value="1"/>
</dbReference>
<dbReference type="Proteomes" id="UP000786183">
    <property type="component" value="Unassembled WGS sequence"/>
</dbReference>
<comment type="caution">
    <text evidence="1">The sequence shown here is derived from an EMBL/GenBank/DDBJ whole genome shotgun (WGS) entry which is preliminary data.</text>
</comment>
<keyword evidence="2" id="KW-1185">Reference proteome</keyword>
<proteinExistence type="predicted"/>
<dbReference type="InterPro" id="IPR008000">
    <property type="entry name" value="Rham/fucose_mutarotase"/>
</dbReference>